<accession>A0A0C1L5K7</accession>
<evidence type="ECO:0000313" key="9">
    <source>
        <dbReference type="Proteomes" id="UP000031408"/>
    </source>
</evidence>
<dbReference type="FunFam" id="3.40.50.2300:FF:000001">
    <property type="entry name" value="DNA-binding response regulator PhoB"/>
    <property type="match status" value="1"/>
</dbReference>
<sequence length="126" mass="14278">MEKKILIVDDEPHIRMLIEQTLEELEDEGVHFFTASNGEEALEIIQDELPGLVFLDVMMPRLNGMEVCRKVKKELSLDHVFIILLTAKGQELDRQKGQDVGADIYMTKPFDPEVILSKARSVLGLA</sequence>
<dbReference type="PANTHER" id="PTHR44591:SF3">
    <property type="entry name" value="RESPONSE REGULATORY DOMAIN-CONTAINING PROTEIN"/>
    <property type="match status" value="1"/>
</dbReference>
<reference evidence="8 9" key="1">
    <citation type="submission" date="2014-11" db="EMBL/GenBank/DDBJ databases">
        <title>Genome sequence of Flavihumibacter solisilvae 3-3.</title>
        <authorList>
            <person name="Zhou G."/>
            <person name="Li M."/>
            <person name="Wang G."/>
        </authorList>
    </citation>
    <scope>NUCLEOTIDE SEQUENCE [LARGE SCALE GENOMIC DNA]</scope>
    <source>
        <strain evidence="8 9">3-3</strain>
    </source>
</reference>
<dbReference type="AlphaFoldDB" id="A0A0C1L5K7"/>
<evidence type="ECO:0000256" key="5">
    <source>
        <dbReference type="ARBA" id="ARBA00023163"/>
    </source>
</evidence>
<evidence type="ECO:0000256" key="2">
    <source>
        <dbReference type="ARBA" id="ARBA00023012"/>
    </source>
</evidence>
<evidence type="ECO:0000313" key="8">
    <source>
        <dbReference type="EMBL" id="KIC95417.1"/>
    </source>
</evidence>
<dbReference type="RefSeq" id="WP_039138006.1">
    <property type="nucleotide sequence ID" value="NZ_JSVC01000006.1"/>
</dbReference>
<keyword evidence="1 6" id="KW-0597">Phosphoprotein</keyword>
<evidence type="ECO:0000256" key="3">
    <source>
        <dbReference type="ARBA" id="ARBA00023015"/>
    </source>
</evidence>
<dbReference type="PROSITE" id="PS50110">
    <property type="entry name" value="RESPONSE_REGULATORY"/>
    <property type="match status" value="1"/>
</dbReference>
<dbReference type="GO" id="GO:0000160">
    <property type="term" value="P:phosphorelay signal transduction system"/>
    <property type="evidence" value="ECO:0007669"/>
    <property type="project" value="UniProtKB-KW"/>
</dbReference>
<dbReference type="GO" id="GO:0003677">
    <property type="term" value="F:DNA binding"/>
    <property type="evidence" value="ECO:0007669"/>
    <property type="project" value="UniProtKB-KW"/>
</dbReference>
<comment type="caution">
    <text evidence="8">The sequence shown here is derived from an EMBL/GenBank/DDBJ whole genome shotgun (WGS) entry which is preliminary data.</text>
</comment>
<evidence type="ECO:0000259" key="7">
    <source>
        <dbReference type="PROSITE" id="PS50110"/>
    </source>
</evidence>
<dbReference type="InterPro" id="IPR011006">
    <property type="entry name" value="CheY-like_superfamily"/>
</dbReference>
<evidence type="ECO:0000256" key="4">
    <source>
        <dbReference type="ARBA" id="ARBA00023125"/>
    </source>
</evidence>
<keyword evidence="4" id="KW-0238">DNA-binding</keyword>
<feature type="modified residue" description="4-aspartylphosphate" evidence="6">
    <location>
        <position position="56"/>
    </location>
</feature>
<dbReference type="CDD" id="cd17574">
    <property type="entry name" value="REC_OmpR"/>
    <property type="match status" value="1"/>
</dbReference>
<dbReference type="InterPro" id="IPR050595">
    <property type="entry name" value="Bact_response_regulator"/>
</dbReference>
<dbReference type="EMBL" id="JSVC01000006">
    <property type="protein sequence ID" value="KIC95417.1"/>
    <property type="molecule type" value="Genomic_DNA"/>
</dbReference>
<evidence type="ECO:0000256" key="6">
    <source>
        <dbReference type="PROSITE-ProRule" id="PRU00169"/>
    </source>
</evidence>
<keyword evidence="2" id="KW-0902">Two-component regulatory system</keyword>
<protein>
    <submittedName>
        <fullName evidence="8">Chemotaxis protein CheY</fullName>
    </submittedName>
</protein>
<dbReference type="OrthoDB" id="9789181at2"/>
<dbReference type="InterPro" id="IPR001789">
    <property type="entry name" value="Sig_transdc_resp-reg_receiver"/>
</dbReference>
<proteinExistence type="predicted"/>
<dbReference type="Proteomes" id="UP000031408">
    <property type="component" value="Unassembled WGS sequence"/>
</dbReference>
<dbReference type="PANTHER" id="PTHR44591">
    <property type="entry name" value="STRESS RESPONSE REGULATOR PROTEIN 1"/>
    <property type="match status" value="1"/>
</dbReference>
<keyword evidence="9" id="KW-1185">Reference proteome</keyword>
<feature type="domain" description="Response regulatory" evidence="7">
    <location>
        <begin position="4"/>
        <end position="123"/>
    </location>
</feature>
<dbReference type="SUPFAM" id="SSF52172">
    <property type="entry name" value="CheY-like"/>
    <property type="match status" value="1"/>
</dbReference>
<dbReference type="STRING" id="1349421.OI18_05860"/>
<organism evidence="8 9">
    <name type="scientific">Flavihumibacter solisilvae</name>
    <dbReference type="NCBI Taxonomy" id="1349421"/>
    <lineage>
        <taxon>Bacteria</taxon>
        <taxon>Pseudomonadati</taxon>
        <taxon>Bacteroidota</taxon>
        <taxon>Chitinophagia</taxon>
        <taxon>Chitinophagales</taxon>
        <taxon>Chitinophagaceae</taxon>
        <taxon>Flavihumibacter</taxon>
    </lineage>
</organism>
<dbReference type="Gene3D" id="3.40.50.2300">
    <property type="match status" value="1"/>
</dbReference>
<dbReference type="Pfam" id="PF00072">
    <property type="entry name" value="Response_reg"/>
    <property type="match status" value="1"/>
</dbReference>
<dbReference type="SMART" id="SM00448">
    <property type="entry name" value="REC"/>
    <property type="match status" value="1"/>
</dbReference>
<keyword evidence="3" id="KW-0805">Transcription regulation</keyword>
<evidence type="ECO:0000256" key="1">
    <source>
        <dbReference type="ARBA" id="ARBA00022553"/>
    </source>
</evidence>
<name>A0A0C1L5K7_9BACT</name>
<keyword evidence="5" id="KW-0804">Transcription</keyword>
<gene>
    <name evidence="8" type="ORF">OI18_05860</name>
</gene>